<keyword evidence="1" id="KW-0238">DNA-binding</keyword>
<gene>
    <name evidence="1" type="ORF">BDE18_3276</name>
</gene>
<reference evidence="1" key="1">
    <citation type="submission" date="2018-10" db="EMBL/GenBank/DDBJ databases">
        <title>Genomic Encyclopedia of Archaeal and Bacterial Type Strains, Phase II (KMG-II): from individual species to whole genera.</title>
        <authorList>
            <person name="Goeker M."/>
        </authorList>
    </citation>
    <scope>NUCLEOTIDE SEQUENCE [LARGE SCALE GENOMIC DNA]</scope>
    <source>
        <strain evidence="1">DSM 2944</strain>
    </source>
</reference>
<dbReference type="InterPro" id="IPR038056">
    <property type="entry name" value="YjbR-like_sf"/>
</dbReference>
<dbReference type="Proteomes" id="UP000273626">
    <property type="component" value="Unassembled WGS sequence"/>
</dbReference>
<name>A0ABX9S8B6_PARPN</name>
<dbReference type="SUPFAM" id="SSF142906">
    <property type="entry name" value="YjbR-like"/>
    <property type="match status" value="1"/>
</dbReference>
<accession>A0ABX9S8B6</accession>
<sequence length="144" mass="15766">MMQRVVAVPAFMRPALTHCLAYAKRGCKTWSMSRELVNEICAAQPGAEWSDPWGGGHDCWKIGGKTFAVTGAVGTHVSVKTDSTEMAEFLIETGVAERAAYLHRSWVALPLDSAPDELAHRIRHSYRLVRGALPKKVQAALPPL</sequence>
<evidence type="ECO:0000313" key="2">
    <source>
        <dbReference type="Proteomes" id="UP000273626"/>
    </source>
</evidence>
<evidence type="ECO:0000313" key="1">
    <source>
        <dbReference type="EMBL" id="RKS44429.1"/>
    </source>
</evidence>
<organism evidence="1 2">
    <name type="scientific">Paracoccus pantotrophus</name>
    <name type="common">Thiosphaera pantotropha</name>
    <dbReference type="NCBI Taxonomy" id="82367"/>
    <lineage>
        <taxon>Bacteria</taxon>
        <taxon>Pseudomonadati</taxon>
        <taxon>Pseudomonadota</taxon>
        <taxon>Alphaproteobacteria</taxon>
        <taxon>Rhodobacterales</taxon>
        <taxon>Paracoccaceae</taxon>
        <taxon>Paracoccus</taxon>
    </lineage>
</organism>
<protein>
    <submittedName>
        <fullName evidence="1">DNA-binding protein (MmcQ/YjbR family)</fullName>
    </submittedName>
</protein>
<dbReference type="InterPro" id="IPR058532">
    <property type="entry name" value="YjbR/MT2646/Rv2570-like"/>
</dbReference>
<dbReference type="GO" id="GO:0003677">
    <property type="term" value="F:DNA binding"/>
    <property type="evidence" value="ECO:0007669"/>
    <property type="project" value="UniProtKB-KW"/>
</dbReference>
<dbReference type="Pfam" id="PF04237">
    <property type="entry name" value="YjbR"/>
    <property type="match status" value="1"/>
</dbReference>
<proteinExistence type="predicted"/>
<comment type="caution">
    <text evidence="1">The sequence shown here is derived from an EMBL/GenBank/DDBJ whole genome shotgun (WGS) entry which is preliminary data.</text>
</comment>
<dbReference type="Gene3D" id="3.90.1150.30">
    <property type="match status" value="1"/>
</dbReference>
<keyword evidence="2" id="KW-1185">Reference proteome</keyword>
<dbReference type="EMBL" id="RBLI01000002">
    <property type="protein sequence ID" value="RKS44429.1"/>
    <property type="molecule type" value="Genomic_DNA"/>
</dbReference>